<name>A0A2X4U4W6_9GAMM</name>
<protein>
    <submittedName>
        <fullName evidence="1">Predicted periplasmic lipoprotein</fullName>
    </submittedName>
</protein>
<organism evidence="1 2">
    <name type="scientific">Leminorella richardii</name>
    <dbReference type="NCBI Taxonomy" id="158841"/>
    <lineage>
        <taxon>Bacteria</taxon>
        <taxon>Pseudomonadati</taxon>
        <taxon>Pseudomonadota</taxon>
        <taxon>Gammaproteobacteria</taxon>
        <taxon>Enterobacterales</taxon>
        <taxon>Budviciaceae</taxon>
        <taxon>Leminorella</taxon>
    </lineage>
</organism>
<dbReference type="AlphaFoldDB" id="A0A2X4U4W6"/>
<dbReference type="OrthoDB" id="6631333at2"/>
<keyword evidence="2" id="KW-1185">Reference proteome</keyword>
<dbReference type="InterPro" id="IPR036215">
    <property type="entry name" value="TM0957-like_sf"/>
</dbReference>
<dbReference type="Proteomes" id="UP000249005">
    <property type="component" value="Chromosome 1"/>
</dbReference>
<accession>A0A2X4U4W6</accession>
<evidence type="ECO:0000313" key="1">
    <source>
        <dbReference type="EMBL" id="SQI34836.1"/>
    </source>
</evidence>
<gene>
    <name evidence="1" type="ORF">NCTC12151_00254</name>
</gene>
<dbReference type="SUPFAM" id="SSF141318">
    <property type="entry name" value="TM0957-like"/>
    <property type="match status" value="1"/>
</dbReference>
<dbReference type="RefSeq" id="WP_111738947.1">
    <property type="nucleotide sequence ID" value="NZ_LR698987.1"/>
</dbReference>
<dbReference type="KEGG" id="lri:NCTC12151_00254"/>
<dbReference type="Pfam" id="PF10054">
    <property type="entry name" value="DUF2291"/>
    <property type="match status" value="1"/>
</dbReference>
<reference evidence="1 2" key="1">
    <citation type="submission" date="2018-06" db="EMBL/GenBank/DDBJ databases">
        <authorList>
            <consortium name="Pathogen Informatics"/>
            <person name="Doyle S."/>
        </authorList>
    </citation>
    <scope>NUCLEOTIDE SEQUENCE [LARGE SCALE GENOMIC DNA]</scope>
    <source>
        <strain evidence="1 2">NCTC12151</strain>
    </source>
</reference>
<dbReference type="InterPro" id="IPR014582">
    <property type="entry name" value="UCP033535_lipo"/>
</dbReference>
<evidence type="ECO:0000313" key="2">
    <source>
        <dbReference type="Proteomes" id="UP000249005"/>
    </source>
</evidence>
<dbReference type="EMBL" id="LS483470">
    <property type="protein sequence ID" value="SQI34836.1"/>
    <property type="molecule type" value="Genomic_DNA"/>
</dbReference>
<keyword evidence="1" id="KW-0449">Lipoprotein</keyword>
<sequence length="207" mass="23049">MSQKIWLTLIILGLGGCRIVSEQELADLKSPPNPHMTNIEQVWQQKLVPQVIRDAHPAAELLAKLRAAPDFDTACQTFGYRSQDENPCVFFVEISGSVEKIDTTSRNGKMTILDKSGSNVVIQIGPTIRGTQLRDGFKGASYQDFNDQVLFGDYGRAINDLAVETVQKAALQNGEIRQVYGVFSTWDIPETIPEITPVQLTRLEEQQ</sequence>
<proteinExistence type="predicted"/>
<dbReference type="PROSITE" id="PS51257">
    <property type="entry name" value="PROKAR_LIPOPROTEIN"/>
    <property type="match status" value="1"/>
</dbReference>